<dbReference type="Pfam" id="PF25000">
    <property type="entry name" value="DUF7779"/>
    <property type="match status" value="1"/>
</dbReference>
<gene>
    <name evidence="2" type="ORF">NPX13_g2069</name>
</gene>
<accession>A0A9W8NJV0</accession>
<dbReference type="InterPro" id="IPR056681">
    <property type="entry name" value="DUF7779"/>
</dbReference>
<dbReference type="Proteomes" id="UP001148614">
    <property type="component" value="Unassembled WGS sequence"/>
</dbReference>
<dbReference type="InterPro" id="IPR011990">
    <property type="entry name" value="TPR-like_helical_dom_sf"/>
</dbReference>
<evidence type="ECO:0000313" key="2">
    <source>
        <dbReference type="EMBL" id="KAJ3578491.1"/>
    </source>
</evidence>
<dbReference type="EMBL" id="JANPWZ010000207">
    <property type="protein sequence ID" value="KAJ3578491.1"/>
    <property type="molecule type" value="Genomic_DNA"/>
</dbReference>
<dbReference type="VEuPathDB" id="FungiDB:F4678DRAFT_481798"/>
<dbReference type="PANTHER" id="PTHR35205:SF1">
    <property type="entry name" value="ZU5 DOMAIN-CONTAINING PROTEIN"/>
    <property type="match status" value="1"/>
</dbReference>
<name>A0A9W8NJV0_9PEZI</name>
<evidence type="ECO:0000313" key="3">
    <source>
        <dbReference type="Proteomes" id="UP001148614"/>
    </source>
</evidence>
<dbReference type="PANTHER" id="PTHR35205">
    <property type="entry name" value="NB-ARC AND TPR DOMAIN PROTEIN"/>
    <property type="match status" value="1"/>
</dbReference>
<dbReference type="Gene3D" id="1.25.40.10">
    <property type="entry name" value="Tetratricopeptide repeat domain"/>
    <property type="match status" value="1"/>
</dbReference>
<dbReference type="Gene3D" id="3.40.50.300">
    <property type="entry name" value="P-loop containing nucleotide triphosphate hydrolases"/>
    <property type="match status" value="1"/>
</dbReference>
<dbReference type="InterPro" id="IPR027417">
    <property type="entry name" value="P-loop_NTPase"/>
</dbReference>
<evidence type="ECO:0000259" key="1">
    <source>
        <dbReference type="Pfam" id="PF25000"/>
    </source>
</evidence>
<dbReference type="AlphaFoldDB" id="A0A9W8NJV0"/>
<organism evidence="2 3">
    <name type="scientific">Xylaria arbuscula</name>
    <dbReference type="NCBI Taxonomy" id="114810"/>
    <lineage>
        <taxon>Eukaryota</taxon>
        <taxon>Fungi</taxon>
        <taxon>Dikarya</taxon>
        <taxon>Ascomycota</taxon>
        <taxon>Pezizomycotina</taxon>
        <taxon>Sordariomycetes</taxon>
        <taxon>Xylariomycetidae</taxon>
        <taxon>Xylariales</taxon>
        <taxon>Xylariaceae</taxon>
        <taxon>Xylaria</taxon>
    </lineage>
</organism>
<dbReference type="SUPFAM" id="SSF52540">
    <property type="entry name" value="P-loop containing nucleoside triphosphate hydrolases"/>
    <property type="match status" value="1"/>
</dbReference>
<protein>
    <recommendedName>
        <fullName evidence="1">DUF7779 domain-containing protein</fullName>
    </recommendedName>
</protein>
<feature type="domain" description="DUF7779" evidence="1">
    <location>
        <begin position="585"/>
        <end position="669"/>
    </location>
</feature>
<reference evidence="2" key="1">
    <citation type="submission" date="2022-07" db="EMBL/GenBank/DDBJ databases">
        <title>Genome Sequence of Xylaria arbuscula.</title>
        <authorList>
            <person name="Buettner E."/>
        </authorList>
    </citation>
    <scope>NUCLEOTIDE SEQUENCE</scope>
    <source>
        <strain evidence="2">VT107</strain>
    </source>
</reference>
<keyword evidence="3" id="KW-1185">Reference proteome</keyword>
<dbReference type="GO" id="GO:0043531">
    <property type="term" value="F:ADP binding"/>
    <property type="evidence" value="ECO:0007669"/>
    <property type="project" value="InterPro"/>
</dbReference>
<sequence length="994" mass="111626">MVDSVICVPELRPSKNVEKCGWFDQIVDTVALRVQVLQFDYTWPQSSPPVWETLLRRSAELVEILRTDYGGFCLTSRPLIMAGHGLGGVIIKHVIATIFEREFDVVYQTLRRTQAGLVFFGTPHVSKTHSERWISLSWILRSCFKLSGQPLARAEQEAATIVNVSEKFESVVRGLPIISVCESKETQISDKLFRSKKAVFVDRSLAEFSLEQQICLESEQDHHGICTVERDSKLYQQVSNLMSAAVSNHRDTSIDSESLLRIPPPRPSWSTDSSGILVTPATHGSFTAEPMGTPMLDQQQQHWQPKLPFFYMKSQQRNPDFFGRKEVMQEIDNALLPRPSVGDCKTSGMQSFAVTGIAGLGKTQVGIEYAFSRAAHFDVIIWLSANHQSKLDESFSEIAFELNRLSYQDSRDQKASKIAVLEWLSKPYKNPSTPIEGNDVDPSAIASWLLVFDDIQSPTTLRDHIPMHGNGAILITSRDPFSKSYISPGSGVDLSPFTPVESIDFLQSLTYSGSPEDSEGLNALTARLGGLPLALAHVSGVIKGKDLTFDECLQYYVSGFIIHSTDDLGLVRVAPYEHTLATAFALDNLTDPALRLLELISFLDSNKIQETVLSSHPAPSDLGYPSGVSYIDARTELIVRSFVKRNKLEKTLTIHQVPQDVARSRLTATSFVNMLDMATVFISVEWPLDRTYLFGHLMSDWGVASRVLPHIVKMVEHYKQRNPSLTESQLQRFVSLVNRASIYLIERNNFALSLDLANFSEMLLIGSTTVEMAVLRADIVYSVASTYNHLSDADRALPYAELHFKLRMEVEDVLDTQGKGDHSYRAMAFNQLASTMCTSNKFTEAIEFAKKGRRLLEGTPKFLNDTYWPHWVDFFHAWGLIGLKRYDEALPIMTATLEWRKRHYGPDDTESMKTALALQILGGIQEGLLRSDEAVNSFERSLKLYSLTEGESSFRANQVRVKLGEHYARVGRIEGARYSIIFIALFTLQKRALD</sequence>
<comment type="caution">
    <text evidence="2">The sequence shown here is derived from an EMBL/GenBank/DDBJ whole genome shotgun (WGS) entry which is preliminary data.</text>
</comment>
<proteinExistence type="predicted"/>
<dbReference type="SUPFAM" id="SSF48452">
    <property type="entry name" value="TPR-like"/>
    <property type="match status" value="1"/>
</dbReference>